<evidence type="ECO:0000313" key="2">
    <source>
        <dbReference type="Proteomes" id="UP000813461"/>
    </source>
</evidence>
<dbReference type="EMBL" id="JAGMVJ010000016">
    <property type="protein sequence ID" value="KAH7079428.1"/>
    <property type="molecule type" value="Genomic_DNA"/>
</dbReference>
<dbReference type="AlphaFoldDB" id="A0A8K0VVU2"/>
<name>A0A8K0VVU2_9PLEO</name>
<accession>A0A8K0VVU2</accession>
<keyword evidence="2" id="KW-1185">Reference proteome</keyword>
<protein>
    <submittedName>
        <fullName evidence="1">Uncharacterized protein</fullName>
    </submittedName>
</protein>
<organism evidence="1 2">
    <name type="scientific">Paraphoma chrysanthemicola</name>
    <dbReference type="NCBI Taxonomy" id="798071"/>
    <lineage>
        <taxon>Eukaryota</taxon>
        <taxon>Fungi</taxon>
        <taxon>Dikarya</taxon>
        <taxon>Ascomycota</taxon>
        <taxon>Pezizomycotina</taxon>
        <taxon>Dothideomycetes</taxon>
        <taxon>Pleosporomycetidae</taxon>
        <taxon>Pleosporales</taxon>
        <taxon>Pleosporineae</taxon>
        <taxon>Phaeosphaeriaceae</taxon>
        <taxon>Paraphoma</taxon>
    </lineage>
</organism>
<dbReference type="Proteomes" id="UP000813461">
    <property type="component" value="Unassembled WGS sequence"/>
</dbReference>
<sequence length="231" mass="25353">MTGRPAHGLPSAKNPRPTSLCTVALYHLPTTYTRAHPLSMYCTLARPLMRHARCTSSVTHSTVKYLPWPRRVMLSPATYPLPSLTTAYQSKIAQSVAKVPNRAASLSPQSALINTTFRLLPQCSARNRRIFLLAATVAVMYIHVAKLQSALVQLNNAACTTVSNVPIRMLRRHGPNSGVKRLRSERTVTTQNSVTRARVVELVSGSRFCYQATCVVPLGAFACHVTLETTV</sequence>
<comment type="caution">
    <text evidence="1">The sequence shown here is derived from an EMBL/GenBank/DDBJ whole genome shotgun (WGS) entry which is preliminary data.</text>
</comment>
<gene>
    <name evidence="1" type="ORF">FB567DRAFT_532554</name>
</gene>
<evidence type="ECO:0000313" key="1">
    <source>
        <dbReference type="EMBL" id="KAH7079428.1"/>
    </source>
</evidence>
<proteinExistence type="predicted"/>
<reference evidence="1" key="1">
    <citation type="journal article" date="2021" name="Nat. Commun.">
        <title>Genetic determinants of endophytism in the Arabidopsis root mycobiome.</title>
        <authorList>
            <person name="Mesny F."/>
            <person name="Miyauchi S."/>
            <person name="Thiergart T."/>
            <person name="Pickel B."/>
            <person name="Atanasova L."/>
            <person name="Karlsson M."/>
            <person name="Huettel B."/>
            <person name="Barry K.W."/>
            <person name="Haridas S."/>
            <person name="Chen C."/>
            <person name="Bauer D."/>
            <person name="Andreopoulos W."/>
            <person name="Pangilinan J."/>
            <person name="LaButti K."/>
            <person name="Riley R."/>
            <person name="Lipzen A."/>
            <person name="Clum A."/>
            <person name="Drula E."/>
            <person name="Henrissat B."/>
            <person name="Kohler A."/>
            <person name="Grigoriev I.V."/>
            <person name="Martin F.M."/>
            <person name="Hacquard S."/>
        </authorList>
    </citation>
    <scope>NUCLEOTIDE SEQUENCE</scope>
    <source>
        <strain evidence="1">MPI-SDFR-AT-0120</strain>
    </source>
</reference>